<gene>
    <name evidence="3" type="ORF">IAA64_00405</name>
</gene>
<accession>A0A9D1P5F0</accession>
<evidence type="ECO:0000259" key="2">
    <source>
        <dbReference type="Pfam" id="PF04073"/>
    </source>
</evidence>
<dbReference type="Gene3D" id="3.90.960.10">
    <property type="entry name" value="YbaK/aminoacyl-tRNA synthetase-associated domain"/>
    <property type="match status" value="1"/>
</dbReference>
<evidence type="ECO:0000256" key="1">
    <source>
        <dbReference type="ARBA" id="ARBA00010201"/>
    </source>
</evidence>
<evidence type="ECO:0000313" key="3">
    <source>
        <dbReference type="EMBL" id="HIV26402.1"/>
    </source>
</evidence>
<dbReference type="EMBL" id="DVOT01000007">
    <property type="protein sequence ID" value="HIV26402.1"/>
    <property type="molecule type" value="Genomic_DNA"/>
</dbReference>
<dbReference type="PANTHER" id="PTHR31423:SF3">
    <property type="entry name" value="PROLYL-TRNA SYNTHETASE ASSOCIATED DOMAIN-CONTAINING PROTEIN 1-RELATED"/>
    <property type="match status" value="1"/>
</dbReference>
<feature type="domain" description="YbaK/aminoacyl-tRNA synthetase-associated" evidence="2">
    <location>
        <begin position="24"/>
        <end position="147"/>
    </location>
</feature>
<evidence type="ECO:0000313" key="4">
    <source>
        <dbReference type="Proteomes" id="UP000886884"/>
    </source>
</evidence>
<reference evidence="3" key="1">
    <citation type="submission" date="2020-10" db="EMBL/GenBank/DDBJ databases">
        <authorList>
            <person name="Gilroy R."/>
        </authorList>
    </citation>
    <scope>NUCLEOTIDE SEQUENCE</scope>
    <source>
        <strain evidence="3">CHK183-6373</strain>
    </source>
</reference>
<dbReference type="InterPro" id="IPR036754">
    <property type="entry name" value="YbaK/aa-tRNA-synt-asso_dom_sf"/>
</dbReference>
<sequence length="168" mass="18800">MAEVQQEVFARLARMDIPFEALEHAPAYTMEECAAPARALGALVPKNLFLSPRSHSAYVLLLTRPEAPFRTSGVSRQLGLSRLGFGPEEKLWEYLRTRPGAVSPLGLLFDETHAVRLAVDARLQEEERLAFHPCENTWSVAMAGADFFGRFLPALGYAPEWVSLEEER</sequence>
<dbReference type="Proteomes" id="UP000886884">
    <property type="component" value="Unassembled WGS sequence"/>
</dbReference>
<proteinExistence type="inferred from homology"/>
<name>A0A9D1P5F0_9FIRM</name>
<dbReference type="AlphaFoldDB" id="A0A9D1P5F0"/>
<dbReference type="PANTHER" id="PTHR31423">
    <property type="entry name" value="YBAK DOMAIN-CONTAINING PROTEIN"/>
    <property type="match status" value="1"/>
</dbReference>
<comment type="similarity">
    <text evidence="1">Belongs to the PRORSD1 family.</text>
</comment>
<comment type="caution">
    <text evidence="3">The sequence shown here is derived from an EMBL/GenBank/DDBJ whole genome shotgun (WGS) entry which is preliminary data.</text>
</comment>
<dbReference type="InterPro" id="IPR007214">
    <property type="entry name" value="YbaK/aa-tRNA-synth-assoc-dom"/>
</dbReference>
<dbReference type="InterPro" id="IPR040285">
    <property type="entry name" value="ProX/PRXD1"/>
</dbReference>
<dbReference type="SUPFAM" id="SSF55826">
    <property type="entry name" value="YbaK/ProRS associated domain"/>
    <property type="match status" value="1"/>
</dbReference>
<dbReference type="Pfam" id="PF04073">
    <property type="entry name" value="tRNA_edit"/>
    <property type="match status" value="1"/>
</dbReference>
<reference evidence="3" key="2">
    <citation type="journal article" date="2021" name="PeerJ">
        <title>Extensive microbial diversity within the chicken gut microbiome revealed by metagenomics and culture.</title>
        <authorList>
            <person name="Gilroy R."/>
            <person name="Ravi A."/>
            <person name="Getino M."/>
            <person name="Pursley I."/>
            <person name="Horton D.L."/>
            <person name="Alikhan N.F."/>
            <person name="Baker D."/>
            <person name="Gharbi K."/>
            <person name="Hall N."/>
            <person name="Watson M."/>
            <person name="Adriaenssens E.M."/>
            <person name="Foster-Nyarko E."/>
            <person name="Jarju S."/>
            <person name="Secka A."/>
            <person name="Antonio M."/>
            <person name="Oren A."/>
            <person name="Chaudhuri R.R."/>
            <person name="La Ragione R."/>
            <person name="Hildebrand F."/>
            <person name="Pallen M.J."/>
        </authorList>
    </citation>
    <scope>NUCLEOTIDE SEQUENCE</scope>
    <source>
        <strain evidence="3">CHK183-6373</strain>
    </source>
</reference>
<protein>
    <submittedName>
        <fullName evidence="3">Prolyl-tRNA synthetase associated domain-containing protein</fullName>
    </submittedName>
</protein>
<dbReference type="GO" id="GO:0002161">
    <property type="term" value="F:aminoacyl-tRNA deacylase activity"/>
    <property type="evidence" value="ECO:0007669"/>
    <property type="project" value="InterPro"/>
</dbReference>
<dbReference type="CDD" id="cd04335">
    <property type="entry name" value="PrdX_deacylase"/>
    <property type="match status" value="1"/>
</dbReference>
<organism evidence="3 4">
    <name type="scientific">Candidatus Ornithocaccomicrobium faecavium</name>
    <dbReference type="NCBI Taxonomy" id="2840890"/>
    <lineage>
        <taxon>Bacteria</taxon>
        <taxon>Bacillati</taxon>
        <taxon>Bacillota</taxon>
        <taxon>Clostridia</taxon>
        <taxon>Candidatus Ornithocaccomicrobium</taxon>
    </lineage>
</organism>